<dbReference type="OrthoDB" id="9802263at2"/>
<feature type="region of interest" description="Disordered" evidence="3">
    <location>
        <begin position="135"/>
        <end position="155"/>
    </location>
</feature>
<evidence type="ECO:0000256" key="1">
    <source>
        <dbReference type="ARBA" id="ARBA00023015"/>
    </source>
</evidence>
<dbReference type="GO" id="GO:0003700">
    <property type="term" value="F:DNA-binding transcription factor activity"/>
    <property type="evidence" value="ECO:0007669"/>
    <property type="project" value="InterPro"/>
</dbReference>
<dbReference type="InterPro" id="IPR009594">
    <property type="entry name" value="Tscrpt_reg_HTH_AraC_N"/>
</dbReference>
<organism evidence="5 6">
    <name type="scientific">Pararhodospirillum oryzae</name>
    <dbReference type="NCBI Taxonomy" id="478448"/>
    <lineage>
        <taxon>Bacteria</taxon>
        <taxon>Pseudomonadati</taxon>
        <taxon>Pseudomonadota</taxon>
        <taxon>Alphaproteobacteria</taxon>
        <taxon>Rhodospirillales</taxon>
        <taxon>Rhodospirillaceae</taxon>
        <taxon>Pararhodospirillum</taxon>
    </lineage>
</organism>
<dbReference type="GO" id="GO:0043565">
    <property type="term" value="F:sequence-specific DNA binding"/>
    <property type="evidence" value="ECO:0007669"/>
    <property type="project" value="InterPro"/>
</dbReference>
<dbReference type="SMART" id="SM00342">
    <property type="entry name" value="HTH_ARAC"/>
    <property type="match status" value="1"/>
</dbReference>
<protein>
    <submittedName>
        <fullName evidence="5">Transcriptional regulator</fullName>
    </submittedName>
</protein>
<dbReference type="AlphaFoldDB" id="A0A512H5K6"/>
<keyword evidence="1" id="KW-0805">Transcription regulation</keyword>
<dbReference type="Proteomes" id="UP000321567">
    <property type="component" value="Unassembled WGS sequence"/>
</dbReference>
<dbReference type="PANTHER" id="PTHR43436:SF1">
    <property type="entry name" value="TRANSCRIPTIONAL REGULATORY PROTEIN"/>
    <property type="match status" value="1"/>
</dbReference>
<name>A0A512H5K6_9PROT</name>
<dbReference type="Gene3D" id="1.10.10.60">
    <property type="entry name" value="Homeodomain-like"/>
    <property type="match status" value="1"/>
</dbReference>
<feature type="compositionally biased region" description="Basic and acidic residues" evidence="3">
    <location>
        <begin position="140"/>
        <end position="155"/>
    </location>
</feature>
<dbReference type="Pfam" id="PF12833">
    <property type="entry name" value="HTH_18"/>
    <property type="match status" value="1"/>
</dbReference>
<proteinExistence type="predicted"/>
<keyword evidence="6" id="KW-1185">Reference proteome</keyword>
<reference evidence="5 6" key="1">
    <citation type="submission" date="2019-07" db="EMBL/GenBank/DDBJ databases">
        <title>Whole genome shotgun sequence of Rhodospirillum oryzae NBRC 107573.</title>
        <authorList>
            <person name="Hosoyama A."/>
            <person name="Uohara A."/>
            <person name="Ohji S."/>
            <person name="Ichikawa N."/>
        </authorList>
    </citation>
    <scope>NUCLEOTIDE SEQUENCE [LARGE SCALE GENOMIC DNA]</scope>
    <source>
        <strain evidence="5 6">NBRC 107573</strain>
    </source>
</reference>
<comment type="caution">
    <text evidence="5">The sequence shown here is derived from an EMBL/GenBank/DDBJ whole genome shotgun (WGS) entry which is preliminary data.</text>
</comment>
<evidence type="ECO:0000256" key="2">
    <source>
        <dbReference type="ARBA" id="ARBA00023163"/>
    </source>
</evidence>
<dbReference type="EMBL" id="BJZO01000015">
    <property type="protein sequence ID" value="GEO80755.1"/>
    <property type="molecule type" value="Genomic_DNA"/>
</dbReference>
<evidence type="ECO:0000259" key="4">
    <source>
        <dbReference type="PROSITE" id="PS01124"/>
    </source>
</evidence>
<accession>A0A512H5K6</accession>
<dbReference type="InterPro" id="IPR018060">
    <property type="entry name" value="HTH_AraC"/>
</dbReference>
<keyword evidence="2" id="KW-0804">Transcription</keyword>
<gene>
    <name evidence="5" type="ORF">ROR02_08860</name>
</gene>
<evidence type="ECO:0000256" key="3">
    <source>
        <dbReference type="SAM" id="MobiDB-lite"/>
    </source>
</evidence>
<dbReference type="PANTHER" id="PTHR43436">
    <property type="entry name" value="ARAC-FAMILY TRANSCRIPTIONAL REGULATOR"/>
    <property type="match status" value="1"/>
</dbReference>
<dbReference type="InterPro" id="IPR009057">
    <property type="entry name" value="Homeodomain-like_sf"/>
</dbReference>
<dbReference type="PROSITE" id="PS01124">
    <property type="entry name" value="HTH_ARAC_FAMILY_2"/>
    <property type="match status" value="1"/>
</dbReference>
<feature type="domain" description="HTH araC/xylS-type" evidence="4">
    <location>
        <begin position="225"/>
        <end position="323"/>
    </location>
</feature>
<evidence type="ECO:0000313" key="6">
    <source>
        <dbReference type="Proteomes" id="UP000321567"/>
    </source>
</evidence>
<evidence type="ECO:0000313" key="5">
    <source>
        <dbReference type="EMBL" id="GEO80755.1"/>
    </source>
</evidence>
<dbReference type="SUPFAM" id="SSF46689">
    <property type="entry name" value="Homeodomain-like"/>
    <property type="match status" value="2"/>
</dbReference>
<feature type="region of interest" description="Disordered" evidence="3">
    <location>
        <begin position="1"/>
        <end position="20"/>
    </location>
</feature>
<sequence>MGKSGEAPEVPGRNGAPDQTGLASRIARLTDGAQAVEAFVPGLTLHRWETPTEPTSYTLPPSLCLIAQGRKRVLLGEEAFVYDAHRFLMTSIDLPVVAQIIEATPQKPYLGLTLVLDFRLVAQLVLTLEAAHAKAASGGEETRPGPDRPGPDRLGLDRLGMTVSTVPPPLLGAFERLLDLQDHPEDVAVLAPLIKQEILYRLLLSDQGPRLRRMMSVESHGYQIARAIDWLKENYQAPFRVEDLARHAGLSPSAFHSHFRSMTAMSPLQFQKKLRLNEARRLMLTQRLDASSAALRVGYESPSQFSREYRRLFGAPPARDVKTLIQDGAP</sequence>
<dbReference type="Pfam" id="PF06719">
    <property type="entry name" value="AraC_N"/>
    <property type="match status" value="1"/>
</dbReference>